<keyword evidence="10" id="KW-1185">Reference proteome</keyword>
<feature type="transmembrane region" description="Helical" evidence="7">
    <location>
        <begin position="207"/>
        <end position="228"/>
    </location>
</feature>
<proteinExistence type="inferred from homology"/>
<gene>
    <name evidence="9" type="ORF">GA0070611_1303</name>
</gene>
<dbReference type="PANTHER" id="PTHR43744">
    <property type="entry name" value="ABC TRANSPORTER PERMEASE PROTEIN MG189-RELATED-RELATED"/>
    <property type="match status" value="1"/>
</dbReference>
<evidence type="ECO:0000256" key="2">
    <source>
        <dbReference type="ARBA" id="ARBA00022448"/>
    </source>
</evidence>
<feature type="transmembrane region" description="Helical" evidence="7">
    <location>
        <begin position="120"/>
        <end position="140"/>
    </location>
</feature>
<dbReference type="Proteomes" id="UP000199385">
    <property type="component" value="Chromosome I"/>
</dbReference>
<dbReference type="OrthoDB" id="148827at2"/>
<organism evidence="9 10">
    <name type="scientific">Micromonospora auratinigra</name>
    <dbReference type="NCBI Taxonomy" id="261654"/>
    <lineage>
        <taxon>Bacteria</taxon>
        <taxon>Bacillati</taxon>
        <taxon>Actinomycetota</taxon>
        <taxon>Actinomycetes</taxon>
        <taxon>Micromonosporales</taxon>
        <taxon>Micromonosporaceae</taxon>
        <taxon>Micromonospora</taxon>
    </lineage>
</organism>
<dbReference type="PANTHER" id="PTHR43744:SF8">
    <property type="entry name" value="SN-GLYCEROL-3-PHOSPHATE TRANSPORT SYSTEM PERMEASE PROTEIN UGPE"/>
    <property type="match status" value="1"/>
</dbReference>
<evidence type="ECO:0000256" key="3">
    <source>
        <dbReference type="ARBA" id="ARBA00022475"/>
    </source>
</evidence>
<dbReference type="CDD" id="cd06261">
    <property type="entry name" value="TM_PBP2"/>
    <property type="match status" value="1"/>
</dbReference>
<evidence type="ECO:0000313" key="10">
    <source>
        <dbReference type="Proteomes" id="UP000199385"/>
    </source>
</evidence>
<evidence type="ECO:0000256" key="4">
    <source>
        <dbReference type="ARBA" id="ARBA00022692"/>
    </source>
</evidence>
<name>A0A1A8Z9A9_9ACTN</name>
<dbReference type="STRING" id="261654.GA0070611_1303"/>
<evidence type="ECO:0000259" key="8">
    <source>
        <dbReference type="PROSITE" id="PS50928"/>
    </source>
</evidence>
<comment type="subcellular location">
    <subcellularLocation>
        <location evidence="1 7">Cell membrane</location>
        <topology evidence="1 7">Multi-pass membrane protein</topology>
    </subcellularLocation>
</comment>
<comment type="similarity">
    <text evidence="7">Belongs to the binding-protein-dependent transport system permease family.</text>
</comment>
<accession>A0A1A8Z9A9</accession>
<keyword evidence="2 7" id="KW-0813">Transport</keyword>
<feature type="domain" description="ABC transmembrane type-1" evidence="8">
    <location>
        <begin position="85"/>
        <end position="274"/>
    </location>
</feature>
<dbReference type="Gene3D" id="1.10.3720.10">
    <property type="entry name" value="MetI-like"/>
    <property type="match status" value="1"/>
</dbReference>
<dbReference type="AlphaFoldDB" id="A0A1A8Z9A9"/>
<feature type="transmembrane region" description="Helical" evidence="7">
    <location>
        <begin position="89"/>
        <end position="113"/>
    </location>
</feature>
<keyword evidence="4 7" id="KW-0812">Transmembrane</keyword>
<sequence>MNPSRAFIRGGHRPSAWPRHALTAVAAGSATLFLVPILWLIASALRTSNETFSSSAPLSWWVLVPRDPTADNLRRLIEVGFLRNVGNSILVAALTVVAGLAICAMAAFALAVIDFPGRRLVFALVVVSFLVPFEATAIPLSTTFRQWHLDNTITGLVLPGIGNGLAVFMLRQFFLGIPAEIREAAHVDGAGWWRTFWQMYLPLSRPALIGAGLILFLFQWQAYLWPILITSDPTRDVAAVSLARTFGAFTNDYGLTFVEAVIVSILPAGVLLLLQRHFIASVAATGGK</sequence>
<evidence type="ECO:0000256" key="5">
    <source>
        <dbReference type="ARBA" id="ARBA00022989"/>
    </source>
</evidence>
<dbReference type="InterPro" id="IPR035906">
    <property type="entry name" value="MetI-like_sf"/>
</dbReference>
<dbReference type="Pfam" id="PF00528">
    <property type="entry name" value="BPD_transp_1"/>
    <property type="match status" value="1"/>
</dbReference>
<evidence type="ECO:0000256" key="7">
    <source>
        <dbReference type="RuleBase" id="RU363032"/>
    </source>
</evidence>
<protein>
    <submittedName>
        <fullName evidence="9">Multiple sugar transport system permease protein</fullName>
    </submittedName>
</protein>
<dbReference type="GO" id="GO:0055085">
    <property type="term" value="P:transmembrane transport"/>
    <property type="evidence" value="ECO:0007669"/>
    <property type="project" value="InterPro"/>
</dbReference>
<feature type="transmembrane region" description="Helical" evidence="7">
    <location>
        <begin position="152"/>
        <end position="170"/>
    </location>
</feature>
<evidence type="ECO:0000313" key="9">
    <source>
        <dbReference type="EMBL" id="SBT40545.1"/>
    </source>
</evidence>
<dbReference type="PROSITE" id="PS50928">
    <property type="entry name" value="ABC_TM1"/>
    <property type="match status" value="1"/>
</dbReference>
<keyword evidence="6 7" id="KW-0472">Membrane</keyword>
<dbReference type="GO" id="GO:0005886">
    <property type="term" value="C:plasma membrane"/>
    <property type="evidence" value="ECO:0007669"/>
    <property type="project" value="UniProtKB-SubCell"/>
</dbReference>
<reference evidence="10" key="1">
    <citation type="submission" date="2016-06" db="EMBL/GenBank/DDBJ databases">
        <authorList>
            <person name="Varghese N."/>
            <person name="Submissions Spin"/>
        </authorList>
    </citation>
    <scope>NUCLEOTIDE SEQUENCE [LARGE SCALE GENOMIC DNA]</scope>
    <source>
        <strain evidence="10">DSM 44815</strain>
    </source>
</reference>
<dbReference type="RefSeq" id="WP_091659041.1">
    <property type="nucleotide sequence ID" value="NZ_LT594323.1"/>
</dbReference>
<dbReference type="PATRIC" id="fig|261654.4.peg.1325"/>
<feature type="transmembrane region" description="Helical" evidence="7">
    <location>
        <begin position="21"/>
        <end position="42"/>
    </location>
</feature>
<keyword evidence="3" id="KW-1003">Cell membrane</keyword>
<evidence type="ECO:0000256" key="6">
    <source>
        <dbReference type="ARBA" id="ARBA00023136"/>
    </source>
</evidence>
<keyword evidence="9" id="KW-0762">Sugar transport</keyword>
<dbReference type="SUPFAM" id="SSF161098">
    <property type="entry name" value="MetI-like"/>
    <property type="match status" value="1"/>
</dbReference>
<keyword evidence="5 7" id="KW-1133">Transmembrane helix</keyword>
<evidence type="ECO:0000256" key="1">
    <source>
        <dbReference type="ARBA" id="ARBA00004651"/>
    </source>
</evidence>
<dbReference type="InterPro" id="IPR000515">
    <property type="entry name" value="MetI-like"/>
</dbReference>
<dbReference type="EMBL" id="LT594323">
    <property type="protein sequence ID" value="SBT40545.1"/>
    <property type="molecule type" value="Genomic_DNA"/>
</dbReference>
<feature type="transmembrane region" description="Helical" evidence="7">
    <location>
        <begin position="253"/>
        <end position="274"/>
    </location>
</feature>